<dbReference type="GO" id="GO:0005524">
    <property type="term" value="F:ATP binding"/>
    <property type="evidence" value="ECO:0007669"/>
    <property type="project" value="UniProtKB-KW"/>
</dbReference>
<name>A0A1P8UMJ1_9RHOB</name>
<evidence type="ECO:0000256" key="5">
    <source>
        <dbReference type="ARBA" id="ARBA00022741"/>
    </source>
</evidence>
<keyword evidence="9" id="KW-0614">Plasmid</keyword>
<dbReference type="Pfam" id="PF08352">
    <property type="entry name" value="oligo_HPY"/>
    <property type="match status" value="1"/>
</dbReference>
<feature type="domain" description="ABC transporter" evidence="8">
    <location>
        <begin position="20"/>
        <end position="268"/>
    </location>
</feature>
<dbReference type="PROSITE" id="PS00211">
    <property type="entry name" value="ABC_TRANSPORTER_1"/>
    <property type="match status" value="1"/>
</dbReference>
<dbReference type="InterPro" id="IPR017871">
    <property type="entry name" value="ABC_transporter-like_CS"/>
</dbReference>
<dbReference type="InterPro" id="IPR003439">
    <property type="entry name" value="ABC_transporter-like_ATP-bd"/>
</dbReference>
<evidence type="ECO:0000256" key="3">
    <source>
        <dbReference type="ARBA" id="ARBA00022448"/>
    </source>
</evidence>
<dbReference type="InterPro" id="IPR013563">
    <property type="entry name" value="Oligopep_ABC_C"/>
</dbReference>
<geneLocation type="plasmid" evidence="10">
    <name>ppaby2</name>
</geneLocation>
<evidence type="ECO:0000313" key="10">
    <source>
        <dbReference type="Proteomes" id="UP000187059"/>
    </source>
</evidence>
<dbReference type="GO" id="GO:0015833">
    <property type="term" value="P:peptide transport"/>
    <property type="evidence" value="ECO:0007669"/>
    <property type="project" value="InterPro"/>
</dbReference>
<dbReference type="RefSeq" id="WP_076694386.1">
    <property type="nucleotide sequence ID" value="NZ_CP015090.1"/>
</dbReference>
<reference evidence="9 10" key="1">
    <citation type="submission" date="2016-04" db="EMBL/GenBank/DDBJ databases">
        <title>Deep-sea bacteria in the southern Pacific.</title>
        <authorList>
            <person name="Tang K."/>
        </authorList>
    </citation>
    <scope>NUCLEOTIDE SEQUENCE [LARGE SCALE GENOMIC DNA]</scope>
    <source>
        <strain evidence="9 10">JLT2014</strain>
        <plasmid evidence="10">ppaby2</plasmid>
    </source>
</reference>
<evidence type="ECO:0000256" key="6">
    <source>
        <dbReference type="ARBA" id="ARBA00022840"/>
    </source>
</evidence>
<dbReference type="Pfam" id="PF00005">
    <property type="entry name" value="ABC_tran"/>
    <property type="match status" value="1"/>
</dbReference>
<evidence type="ECO:0000256" key="1">
    <source>
        <dbReference type="ARBA" id="ARBA00004417"/>
    </source>
</evidence>
<organism evidence="9 10">
    <name type="scientific">Salipiger abyssi</name>
    <dbReference type="NCBI Taxonomy" id="1250539"/>
    <lineage>
        <taxon>Bacteria</taxon>
        <taxon>Pseudomonadati</taxon>
        <taxon>Pseudomonadota</taxon>
        <taxon>Alphaproteobacteria</taxon>
        <taxon>Rhodobacterales</taxon>
        <taxon>Roseobacteraceae</taxon>
        <taxon>Salipiger</taxon>
    </lineage>
</organism>
<comment type="subcellular location">
    <subcellularLocation>
        <location evidence="1">Cell inner membrane</location>
        <topology evidence="1">Peripheral membrane protein</topology>
    </subcellularLocation>
</comment>
<dbReference type="GO" id="GO:0055085">
    <property type="term" value="P:transmembrane transport"/>
    <property type="evidence" value="ECO:0007669"/>
    <property type="project" value="UniProtKB-ARBA"/>
</dbReference>
<keyword evidence="10" id="KW-1185">Reference proteome</keyword>
<dbReference type="CDD" id="cd03257">
    <property type="entry name" value="ABC_NikE_OppD_transporters"/>
    <property type="match status" value="1"/>
</dbReference>
<dbReference type="PROSITE" id="PS50893">
    <property type="entry name" value="ABC_TRANSPORTER_2"/>
    <property type="match status" value="1"/>
</dbReference>
<dbReference type="SMART" id="SM00382">
    <property type="entry name" value="AAA"/>
    <property type="match status" value="1"/>
</dbReference>
<dbReference type="InterPro" id="IPR027417">
    <property type="entry name" value="P-loop_NTPase"/>
</dbReference>
<evidence type="ECO:0000256" key="2">
    <source>
        <dbReference type="ARBA" id="ARBA00005417"/>
    </source>
</evidence>
<dbReference type="OrthoDB" id="9802264at2"/>
<dbReference type="GO" id="GO:0005886">
    <property type="term" value="C:plasma membrane"/>
    <property type="evidence" value="ECO:0007669"/>
    <property type="project" value="UniProtKB-SubCell"/>
</dbReference>
<dbReference type="NCBIfam" id="TIGR01727">
    <property type="entry name" value="oligo_HPY"/>
    <property type="match status" value="1"/>
</dbReference>
<dbReference type="AlphaFoldDB" id="A0A1P8UMJ1"/>
<dbReference type="Gene3D" id="3.40.50.300">
    <property type="entry name" value="P-loop containing nucleotide triphosphate hydrolases"/>
    <property type="match status" value="1"/>
</dbReference>
<dbReference type="SUPFAM" id="SSF52540">
    <property type="entry name" value="P-loop containing nucleoside triphosphate hydrolases"/>
    <property type="match status" value="1"/>
</dbReference>
<proteinExistence type="inferred from homology"/>
<keyword evidence="3" id="KW-0813">Transport</keyword>
<keyword evidence="5" id="KW-0547">Nucleotide-binding</keyword>
<evidence type="ECO:0000259" key="8">
    <source>
        <dbReference type="PROSITE" id="PS50893"/>
    </source>
</evidence>
<keyword evidence="7" id="KW-0472">Membrane</keyword>
<dbReference type="PANTHER" id="PTHR43297">
    <property type="entry name" value="OLIGOPEPTIDE TRANSPORT ATP-BINDING PROTEIN APPD"/>
    <property type="match status" value="1"/>
</dbReference>
<dbReference type="PANTHER" id="PTHR43297:SF2">
    <property type="entry name" value="DIPEPTIDE TRANSPORT ATP-BINDING PROTEIN DPPD"/>
    <property type="match status" value="1"/>
</dbReference>
<protein>
    <submittedName>
        <fullName evidence="9">Peptide/nickel transport system ATP-binding protein</fullName>
    </submittedName>
</protein>
<keyword evidence="4" id="KW-1003">Cell membrane</keyword>
<dbReference type="InterPro" id="IPR050388">
    <property type="entry name" value="ABC_Ni/Peptide_Import"/>
</dbReference>
<dbReference type="InterPro" id="IPR003593">
    <property type="entry name" value="AAA+_ATPase"/>
</dbReference>
<accession>A0A1P8UMJ1</accession>
<dbReference type="GO" id="GO:0016887">
    <property type="term" value="F:ATP hydrolysis activity"/>
    <property type="evidence" value="ECO:0007669"/>
    <property type="project" value="InterPro"/>
</dbReference>
<dbReference type="KEGG" id="paby:Ga0080574_TMP256"/>
<dbReference type="FunFam" id="3.40.50.300:FF:000016">
    <property type="entry name" value="Oligopeptide ABC transporter ATP-binding component"/>
    <property type="match status" value="1"/>
</dbReference>
<evidence type="ECO:0000256" key="7">
    <source>
        <dbReference type="ARBA" id="ARBA00023136"/>
    </source>
</evidence>
<dbReference type="Proteomes" id="UP000187059">
    <property type="component" value="Plasmid pPABY2"/>
</dbReference>
<dbReference type="EMBL" id="CP015090">
    <property type="protein sequence ID" value="APZ50590.1"/>
    <property type="molecule type" value="Genomic_DNA"/>
</dbReference>
<evidence type="ECO:0000256" key="4">
    <source>
        <dbReference type="ARBA" id="ARBA00022475"/>
    </source>
</evidence>
<gene>
    <name evidence="9" type="ORF">Ga0080574_TMP256</name>
</gene>
<keyword evidence="6 9" id="KW-0067">ATP-binding</keyword>
<evidence type="ECO:0000313" key="9">
    <source>
        <dbReference type="EMBL" id="APZ50590.1"/>
    </source>
</evidence>
<sequence length="339" mass="35730">MTFSILDSARAEPVTTAPLLSLEDVRIDLRPGVPLVEALSFDVAPGEALAIVGESGCGKSLTSLAVMGLLPKNLKAGQSGKIVFEGMDLATASEAKLRGLRGNRLAMIFQDPLSALNPVLSVGAQIAEVLTAHARMSKAQAKARAIELLGEVGLPRPDLRFGDYPHQLSGGMRQRVTIAMAIACDPKLVIADEPTTALDVTVQAQILDLLTEIRKRTGQSLILITHDLGVVGEVADRMIVMYAGTVVEEGPVAEVLSRPKHPYTAGLLAARPSGSYVHGGQALSDIPGTVPAPDARPEGCLFAPRCARATARCREARPPLDRSGPRAVRCFFPVDGALA</sequence>
<comment type="similarity">
    <text evidence="2">Belongs to the ABC transporter superfamily.</text>
</comment>